<evidence type="ECO:0000313" key="2">
    <source>
        <dbReference type="Proteomes" id="UP001234216"/>
    </source>
</evidence>
<gene>
    <name evidence="1" type="ORF">QFZ22_009338</name>
</gene>
<accession>A0AAW8FV13</accession>
<proteinExistence type="predicted"/>
<dbReference type="Proteomes" id="UP001234216">
    <property type="component" value="Unassembled WGS sequence"/>
</dbReference>
<organism evidence="1 2">
    <name type="scientific">Streptomyces canus</name>
    <dbReference type="NCBI Taxonomy" id="58343"/>
    <lineage>
        <taxon>Bacteria</taxon>
        <taxon>Bacillati</taxon>
        <taxon>Actinomycetota</taxon>
        <taxon>Actinomycetes</taxon>
        <taxon>Kitasatosporales</taxon>
        <taxon>Streptomycetaceae</taxon>
        <taxon>Streptomyces</taxon>
        <taxon>Streptomyces aurantiacus group</taxon>
    </lineage>
</organism>
<name>A0AAW8FV13_9ACTN</name>
<reference evidence="1" key="1">
    <citation type="submission" date="2023-07" db="EMBL/GenBank/DDBJ databases">
        <title>Comparative genomics of wheat-associated soil bacteria to identify genetic determinants of phenazine resistance.</title>
        <authorList>
            <person name="Mouncey N."/>
        </authorList>
    </citation>
    <scope>NUCLEOTIDE SEQUENCE</scope>
    <source>
        <strain evidence="1">V4I22</strain>
    </source>
</reference>
<dbReference type="AlphaFoldDB" id="A0AAW8FV13"/>
<evidence type="ECO:0000313" key="1">
    <source>
        <dbReference type="EMBL" id="MDQ0913353.1"/>
    </source>
</evidence>
<dbReference type="EMBL" id="JAUSZV010000005">
    <property type="protein sequence ID" value="MDQ0913353.1"/>
    <property type="molecule type" value="Genomic_DNA"/>
</dbReference>
<protein>
    <submittedName>
        <fullName evidence="1">Uncharacterized protein</fullName>
    </submittedName>
</protein>
<sequence>MRVFNFLEGHGLGELLVGPASAAPRKDAPAFGIRIKTAAEKAIVPG</sequence>
<comment type="caution">
    <text evidence="1">The sequence shown here is derived from an EMBL/GenBank/DDBJ whole genome shotgun (WGS) entry which is preliminary data.</text>
</comment>